<dbReference type="Pfam" id="PF00501">
    <property type="entry name" value="AMP-binding"/>
    <property type="match status" value="1"/>
</dbReference>
<feature type="domain" description="AMP-dependent synthetase/ligase" evidence="2">
    <location>
        <begin position="3"/>
        <end position="256"/>
    </location>
</feature>
<organism evidence="3 4">
    <name type="scientific">Streptomyces apricus</name>
    <dbReference type="NCBI Taxonomy" id="1828112"/>
    <lineage>
        <taxon>Bacteria</taxon>
        <taxon>Bacillati</taxon>
        <taxon>Actinomycetota</taxon>
        <taxon>Actinomycetes</taxon>
        <taxon>Kitasatosporales</taxon>
        <taxon>Streptomycetaceae</taxon>
        <taxon>Streptomyces</taxon>
    </lineage>
</organism>
<evidence type="ECO:0000256" key="1">
    <source>
        <dbReference type="ARBA" id="ARBA00006432"/>
    </source>
</evidence>
<dbReference type="Gene3D" id="3.30.300.30">
    <property type="match status" value="1"/>
</dbReference>
<dbReference type="AlphaFoldDB" id="A0A5A9YYG9"/>
<reference evidence="3 4" key="1">
    <citation type="submission" date="2019-05" db="EMBL/GenBank/DDBJ databases">
        <authorList>
            <person name="Hariharan J."/>
            <person name="Choudoir M.J."/>
            <person name="Diebold P."/>
            <person name="Panke-Buisse K."/>
            <person name="Buckley D.H."/>
        </authorList>
    </citation>
    <scope>NUCLEOTIDE SEQUENCE [LARGE SCALE GENOMIC DNA]</scope>
    <source>
        <strain evidence="3 4">SUN51</strain>
    </source>
</reference>
<evidence type="ECO:0000259" key="2">
    <source>
        <dbReference type="Pfam" id="PF00501"/>
    </source>
</evidence>
<dbReference type="Proteomes" id="UP000324965">
    <property type="component" value="Unassembled WGS sequence"/>
</dbReference>
<dbReference type="GO" id="GO:0005886">
    <property type="term" value="C:plasma membrane"/>
    <property type="evidence" value="ECO:0007669"/>
    <property type="project" value="TreeGrafter"/>
</dbReference>
<feature type="non-terminal residue" evidence="3">
    <location>
        <position position="1"/>
    </location>
</feature>
<dbReference type="OrthoDB" id="2472181at2"/>
<comment type="caution">
    <text evidence="3">The sequence shown here is derived from an EMBL/GenBank/DDBJ whole genome shotgun (WGS) entry which is preliminary data.</text>
</comment>
<dbReference type="Gene3D" id="3.40.50.12780">
    <property type="entry name" value="N-terminal domain of ligase-like"/>
    <property type="match status" value="1"/>
</dbReference>
<dbReference type="PANTHER" id="PTHR22754:SF32">
    <property type="entry name" value="DISCO-INTERACTING PROTEIN 2"/>
    <property type="match status" value="1"/>
</dbReference>
<dbReference type="EMBL" id="VDFC01000195">
    <property type="protein sequence ID" value="KAA0909991.1"/>
    <property type="molecule type" value="Genomic_DNA"/>
</dbReference>
<dbReference type="GO" id="GO:0006633">
    <property type="term" value="P:fatty acid biosynthetic process"/>
    <property type="evidence" value="ECO:0007669"/>
    <property type="project" value="TreeGrafter"/>
</dbReference>
<dbReference type="InterPro" id="IPR045851">
    <property type="entry name" value="AMP-bd_C_sf"/>
</dbReference>
<evidence type="ECO:0000313" key="3">
    <source>
        <dbReference type="EMBL" id="KAA0909991.1"/>
    </source>
</evidence>
<dbReference type="RefSeq" id="WP_149516151.1">
    <property type="nucleotide sequence ID" value="NZ_VDFC01000195.1"/>
</dbReference>
<keyword evidence="4" id="KW-1185">Reference proteome</keyword>
<name>A0A5A9YYG9_9ACTN</name>
<protein>
    <submittedName>
        <fullName evidence="3">AMP-binding protein</fullName>
    </submittedName>
</protein>
<comment type="similarity">
    <text evidence="1">Belongs to the ATP-dependent AMP-binding enzyme family.</text>
</comment>
<dbReference type="InterPro" id="IPR042099">
    <property type="entry name" value="ANL_N_sf"/>
</dbReference>
<evidence type="ECO:0000313" key="4">
    <source>
        <dbReference type="Proteomes" id="UP000324965"/>
    </source>
</evidence>
<dbReference type="InterPro" id="IPR000873">
    <property type="entry name" value="AMP-dep_synth/lig_dom"/>
</dbReference>
<dbReference type="PANTHER" id="PTHR22754">
    <property type="entry name" value="DISCO-INTERACTING PROTEIN 2 DIP2 -RELATED"/>
    <property type="match status" value="1"/>
</dbReference>
<dbReference type="GO" id="GO:0070566">
    <property type="term" value="F:adenylyltransferase activity"/>
    <property type="evidence" value="ECO:0007669"/>
    <property type="project" value="TreeGrafter"/>
</dbReference>
<accession>A0A5A9YYG9</accession>
<gene>
    <name evidence="3" type="ORF">FGF04_39140</name>
</gene>
<dbReference type="SUPFAM" id="SSF56801">
    <property type="entry name" value="Acetyl-CoA synthetase-like"/>
    <property type="match status" value="1"/>
</dbReference>
<proteinExistence type="inferred from homology"/>
<feature type="non-terminal residue" evidence="3">
    <location>
        <position position="515"/>
    </location>
</feature>
<sequence length="515" mass="56055">PSAPHTPVINLLTSGSTGVPKCVQHTHASVAARTWSVVQGRGYTGDDVSVIWMPLDHVTMVFYNIRDVFLRSLHVNGKIEDFLAHPPMWLDLLERYGATNTWAPNFAFNLLHEYADDIARGSWDLSRVREFVNGGEPVVAATSHRFLDMLAPHGLRADAMVPAWGMSETCSGVTYSVQSRTDRTAGTVVVAPSSFETDLHFPAEDDRGQDAVAFSTVGAPLPGVSVRIVDAAGALLPQDRIGELQIRGVTMMHGYHANADANRAAFDPQGWFRTGDLAFVHDGQLVIAGRKKDQIVVRGANYVAHELESVIEEADGVRVTYAAAAGVREPGEGSDRLVVFFVPTRWDSAALARTLQDVRTRLGREAGLAPDLVVPVTVAEFPKTASGKIQRSALVADLRAGRFADRIEPEQQQEQDTPAAPAFFRRQWSRREDSIPASGQDGVRLVFGDPGDLPLLGLDRGRTVVVRAGQRYVRESPLSFRIAPGDSAHISRVLQEVTAQHGPLSTVLFTAFAPH</sequence>